<organism evidence="7 8">
    <name type="scientific">Speluncibacter jeojiensis</name>
    <dbReference type="NCBI Taxonomy" id="2710754"/>
    <lineage>
        <taxon>Bacteria</taxon>
        <taxon>Bacillati</taxon>
        <taxon>Actinomycetota</taxon>
        <taxon>Actinomycetes</taxon>
        <taxon>Mycobacteriales</taxon>
        <taxon>Speluncibacteraceae</taxon>
        <taxon>Speluncibacter</taxon>
    </lineage>
</organism>
<evidence type="ECO:0000313" key="8">
    <source>
        <dbReference type="Proteomes" id="UP001152755"/>
    </source>
</evidence>
<keyword evidence="8" id="KW-1185">Reference proteome</keyword>
<keyword evidence="3 5" id="KW-1133">Transmembrane helix</keyword>
<comment type="subcellular location">
    <subcellularLocation>
        <location evidence="1">Membrane</location>
        <topology evidence="1">Multi-pass membrane protein</topology>
    </subcellularLocation>
</comment>
<evidence type="ECO:0000256" key="3">
    <source>
        <dbReference type="ARBA" id="ARBA00022989"/>
    </source>
</evidence>
<reference evidence="7" key="1">
    <citation type="submission" date="2022-08" db="EMBL/GenBank/DDBJ databases">
        <title>Genome analysis of Corynebacteriales strain.</title>
        <authorList>
            <person name="Lee S.D."/>
        </authorList>
    </citation>
    <scope>NUCLEOTIDE SEQUENCE</scope>
    <source>
        <strain evidence="7">D3-21</strain>
    </source>
</reference>
<comment type="caution">
    <text evidence="7">The sequence shown here is derived from an EMBL/GenBank/DDBJ whole genome shotgun (WGS) entry which is preliminary data.</text>
</comment>
<dbReference type="EMBL" id="JANRHA010000001">
    <property type="protein sequence ID" value="MDG3013495.1"/>
    <property type="molecule type" value="Genomic_DNA"/>
</dbReference>
<protein>
    <submittedName>
        <fullName evidence="7">Serine protease</fullName>
    </submittedName>
</protein>
<dbReference type="GO" id="GO:0008233">
    <property type="term" value="F:peptidase activity"/>
    <property type="evidence" value="ECO:0007669"/>
    <property type="project" value="UniProtKB-KW"/>
</dbReference>
<keyword evidence="7" id="KW-0645">Protease</keyword>
<name>A0A9X4LY56_9ACTN</name>
<dbReference type="SUPFAM" id="SSF141322">
    <property type="entry name" value="NfeD domain-like"/>
    <property type="match status" value="1"/>
</dbReference>
<sequence length="157" mass="15935">MAVFGVLALVVGLLLIIVETHVPTIGIAGTVGALSVASGAALLLFSGGFGPSVALPVAAGAAVVGGGLAAVAGPKVLRARRAPVRSGPQSLIGTSGTVRSWRGTEGQIETAGGLWRARIEFGYDADPPLSAGERVVVERLHGLTLGVRRREPWEVEP</sequence>
<dbReference type="Pfam" id="PF01957">
    <property type="entry name" value="NfeD"/>
    <property type="match status" value="1"/>
</dbReference>
<evidence type="ECO:0000256" key="4">
    <source>
        <dbReference type="ARBA" id="ARBA00023136"/>
    </source>
</evidence>
<gene>
    <name evidence="7" type="ORF">NVS88_02865</name>
</gene>
<dbReference type="GO" id="GO:0016020">
    <property type="term" value="C:membrane"/>
    <property type="evidence" value="ECO:0007669"/>
    <property type="project" value="UniProtKB-SubCell"/>
</dbReference>
<evidence type="ECO:0000259" key="6">
    <source>
        <dbReference type="Pfam" id="PF01957"/>
    </source>
</evidence>
<dbReference type="GO" id="GO:0006508">
    <property type="term" value="P:proteolysis"/>
    <property type="evidence" value="ECO:0007669"/>
    <property type="project" value="UniProtKB-KW"/>
</dbReference>
<dbReference type="Gene3D" id="2.40.50.140">
    <property type="entry name" value="Nucleic acid-binding proteins"/>
    <property type="match status" value="1"/>
</dbReference>
<proteinExistence type="predicted"/>
<keyword evidence="2 5" id="KW-0812">Transmembrane</keyword>
<dbReference type="AlphaFoldDB" id="A0A9X4LY56"/>
<accession>A0A9X4LY56</accession>
<dbReference type="PANTHER" id="PTHR33507">
    <property type="entry name" value="INNER MEMBRANE PROTEIN YBBJ"/>
    <property type="match status" value="1"/>
</dbReference>
<dbReference type="InterPro" id="IPR052165">
    <property type="entry name" value="Membrane_assoc_protease"/>
</dbReference>
<evidence type="ECO:0000256" key="1">
    <source>
        <dbReference type="ARBA" id="ARBA00004141"/>
    </source>
</evidence>
<feature type="domain" description="NfeD-like C-terminal" evidence="6">
    <location>
        <begin position="89"/>
        <end position="149"/>
    </location>
</feature>
<evidence type="ECO:0000256" key="2">
    <source>
        <dbReference type="ARBA" id="ARBA00022692"/>
    </source>
</evidence>
<evidence type="ECO:0000313" key="7">
    <source>
        <dbReference type="EMBL" id="MDG3013495.1"/>
    </source>
</evidence>
<keyword evidence="4 5" id="KW-0472">Membrane</keyword>
<evidence type="ECO:0000256" key="5">
    <source>
        <dbReference type="SAM" id="Phobius"/>
    </source>
</evidence>
<dbReference type="InterPro" id="IPR012340">
    <property type="entry name" value="NA-bd_OB-fold"/>
</dbReference>
<dbReference type="RefSeq" id="WP_277834545.1">
    <property type="nucleotide sequence ID" value="NZ_JAAIVF010000006.1"/>
</dbReference>
<keyword evidence="7" id="KW-0378">Hydrolase</keyword>
<dbReference type="Proteomes" id="UP001152755">
    <property type="component" value="Unassembled WGS sequence"/>
</dbReference>
<dbReference type="InterPro" id="IPR002810">
    <property type="entry name" value="NfeD-like_C"/>
</dbReference>
<feature type="transmembrane region" description="Helical" evidence="5">
    <location>
        <begin position="49"/>
        <end position="71"/>
    </location>
</feature>
<dbReference type="PANTHER" id="PTHR33507:SF4">
    <property type="entry name" value="NODULATION COMPETITIVENESS PROTEIN NFED"/>
    <property type="match status" value="1"/>
</dbReference>